<organism evidence="2 3">
    <name type="scientific">Bacillus salipaludis</name>
    <dbReference type="NCBI Taxonomy" id="2547811"/>
    <lineage>
        <taxon>Bacteria</taxon>
        <taxon>Bacillati</taxon>
        <taxon>Bacillota</taxon>
        <taxon>Bacilli</taxon>
        <taxon>Bacillales</taxon>
        <taxon>Bacillaceae</taxon>
        <taxon>Bacillus</taxon>
    </lineage>
</organism>
<reference evidence="2 3" key="1">
    <citation type="submission" date="2024-11" db="EMBL/GenBank/DDBJ databases">
        <authorList>
            <person name="Lucas J.A."/>
        </authorList>
    </citation>
    <scope>NUCLEOTIDE SEQUENCE [LARGE SCALE GENOMIC DNA]</scope>
    <source>
        <strain evidence="2 3">Z 5.4</strain>
    </source>
</reference>
<feature type="transmembrane region" description="Helical" evidence="1">
    <location>
        <begin position="20"/>
        <end position="39"/>
    </location>
</feature>
<keyword evidence="1" id="KW-0472">Membrane</keyword>
<comment type="caution">
    <text evidence="2">The sequence shown here is derived from an EMBL/GenBank/DDBJ whole genome shotgun (WGS) entry which is preliminary data.</text>
</comment>
<evidence type="ECO:0000313" key="2">
    <source>
        <dbReference type="EMBL" id="MFK9092778.1"/>
    </source>
</evidence>
<sequence>MEAQTERLNAFERLTKKAVWPAYLGCIWAVMYAVFVRFYQAAGGTLGILGQVEDPKGMYMASYIAGVLIMTCGFILFALFQALGKGSPGMGAVHWRKKHPPAHHINPYPYPVRLI</sequence>
<dbReference type="EMBL" id="JBJHQH010000010">
    <property type="protein sequence ID" value="MFK9092778.1"/>
    <property type="molecule type" value="Genomic_DNA"/>
</dbReference>
<keyword evidence="1" id="KW-0812">Transmembrane</keyword>
<evidence type="ECO:0000313" key="3">
    <source>
        <dbReference type="Proteomes" id="UP001623041"/>
    </source>
</evidence>
<evidence type="ECO:0000256" key="1">
    <source>
        <dbReference type="SAM" id="Phobius"/>
    </source>
</evidence>
<dbReference type="RefSeq" id="WP_406581347.1">
    <property type="nucleotide sequence ID" value="NZ_JBJHQH010000010.1"/>
</dbReference>
<keyword evidence="1" id="KW-1133">Transmembrane helix</keyword>
<dbReference type="Proteomes" id="UP001623041">
    <property type="component" value="Unassembled WGS sequence"/>
</dbReference>
<gene>
    <name evidence="2" type="ORF">ACJEBI_14980</name>
</gene>
<accession>A0ABW8RGZ6</accession>
<keyword evidence="3" id="KW-1185">Reference proteome</keyword>
<protein>
    <submittedName>
        <fullName evidence="2">Uncharacterized protein</fullName>
    </submittedName>
</protein>
<proteinExistence type="predicted"/>
<name>A0ABW8RGZ6_9BACI</name>
<feature type="transmembrane region" description="Helical" evidence="1">
    <location>
        <begin position="59"/>
        <end position="80"/>
    </location>
</feature>